<evidence type="ECO:0000313" key="1">
    <source>
        <dbReference type="EMBL" id="ATB41046.1"/>
    </source>
</evidence>
<dbReference type="Proteomes" id="UP000217257">
    <property type="component" value="Chromosome"/>
</dbReference>
<proteinExistence type="predicted"/>
<evidence type="ECO:0000313" key="2">
    <source>
        <dbReference type="Proteomes" id="UP000217257"/>
    </source>
</evidence>
<accession>A0A250JD08</accession>
<protein>
    <submittedName>
        <fullName evidence="1">Uncharacterized protein</fullName>
    </submittedName>
</protein>
<sequence>MWLRTWLTVGGVLVAGTGVARSRSVLREEVRVKVDGVTERWRLEWRAPPELACFETEGISCPCEGFAQGERGELELARSRPGRPVERLPLSPLFGRPAPGEASPQAMLRGWVPAKGDEALPLNARRQALQRRERVRAMVLGDYDHDGQSREFVLQTESYGCGMREAVLIGVDRRDGRVRALGTAEHPDTPLVLEPETWALLRGSARIESVETPCGDHGSEQERVLRVLADEKGLHATSELYACTETGRGALVSSEVL</sequence>
<organism evidence="1 2">
    <name type="scientific">Cystobacter fuscus</name>
    <dbReference type="NCBI Taxonomy" id="43"/>
    <lineage>
        <taxon>Bacteria</taxon>
        <taxon>Pseudomonadati</taxon>
        <taxon>Myxococcota</taxon>
        <taxon>Myxococcia</taxon>
        <taxon>Myxococcales</taxon>
        <taxon>Cystobacterineae</taxon>
        <taxon>Archangiaceae</taxon>
        <taxon>Cystobacter</taxon>
    </lineage>
</organism>
<name>A0A250JD08_9BACT</name>
<gene>
    <name evidence="1" type="ORF">CYFUS_006508</name>
</gene>
<dbReference type="AlphaFoldDB" id="A0A250JD08"/>
<reference evidence="1 2" key="1">
    <citation type="submission" date="2017-06" db="EMBL/GenBank/DDBJ databases">
        <title>Sequencing and comparative analysis of myxobacterial genomes.</title>
        <authorList>
            <person name="Rupp O."/>
            <person name="Goesmann A."/>
            <person name="Sogaard-Andersen L."/>
        </authorList>
    </citation>
    <scope>NUCLEOTIDE SEQUENCE [LARGE SCALE GENOMIC DNA]</scope>
    <source>
        <strain evidence="1 2">DSM 52655</strain>
    </source>
</reference>
<dbReference type="EMBL" id="CP022098">
    <property type="protein sequence ID" value="ATB41046.1"/>
    <property type="molecule type" value="Genomic_DNA"/>
</dbReference>
<dbReference type="RefSeq" id="WP_095988826.1">
    <property type="nucleotide sequence ID" value="NZ_CP022098.1"/>
</dbReference>
<dbReference type="KEGG" id="cfus:CYFUS_006508"/>